<keyword evidence="4" id="KW-0175">Coiled coil</keyword>
<gene>
    <name evidence="8" type="ORF">MOTC310_30065</name>
</gene>
<keyword evidence="5" id="KW-0472">Membrane</keyword>
<dbReference type="PROSITE" id="PS50885">
    <property type="entry name" value="HAMP"/>
    <property type="match status" value="1"/>
</dbReference>
<dbReference type="InterPro" id="IPR004090">
    <property type="entry name" value="Chemotax_Me-accpt_rcpt"/>
</dbReference>
<dbReference type="PRINTS" id="PR00260">
    <property type="entry name" value="CHEMTRNSDUCR"/>
</dbReference>
<dbReference type="PANTHER" id="PTHR32089">
    <property type="entry name" value="METHYL-ACCEPTING CHEMOTAXIS PROTEIN MCPB"/>
    <property type="match status" value="1"/>
</dbReference>
<dbReference type="Proteomes" id="UP001355206">
    <property type="component" value="Unassembled WGS sequence"/>
</dbReference>
<dbReference type="Gene3D" id="6.10.340.10">
    <property type="match status" value="1"/>
</dbReference>
<accession>A0ABU7TWW3</accession>
<name>A0ABU7TWW3_9HYPH</name>
<dbReference type="InterPro" id="IPR003660">
    <property type="entry name" value="HAMP_dom"/>
</dbReference>
<evidence type="ECO:0000313" key="8">
    <source>
        <dbReference type="EMBL" id="MEE7494439.1"/>
    </source>
</evidence>
<dbReference type="PROSITE" id="PS50111">
    <property type="entry name" value="CHEMOTAXIS_TRANSDUC_2"/>
    <property type="match status" value="1"/>
</dbReference>
<feature type="domain" description="Methyl-accepting transducer" evidence="6">
    <location>
        <begin position="305"/>
        <end position="534"/>
    </location>
</feature>
<dbReference type="Pfam" id="PF00015">
    <property type="entry name" value="MCPsignal"/>
    <property type="match status" value="1"/>
</dbReference>
<keyword evidence="1 3" id="KW-0807">Transducer</keyword>
<dbReference type="EMBL" id="MLCA01000016">
    <property type="protein sequence ID" value="MEE7494439.1"/>
    <property type="molecule type" value="Genomic_DNA"/>
</dbReference>
<keyword evidence="5" id="KW-0812">Transmembrane</keyword>
<feature type="coiled-coil region" evidence="4">
    <location>
        <begin position="256"/>
        <end position="283"/>
    </location>
</feature>
<organism evidence="8 9">
    <name type="scientific">Methylobacterium oryzae</name>
    <dbReference type="NCBI Taxonomy" id="334852"/>
    <lineage>
        <taxon>Bacteria</taxon>
        <taxon>Pseudomonadati</taxon>
        <taxon>Pseudomonadota</taxon>
        <taxon>Alphaproteobacteria</taxon>
        <taxon>Hyphomicrobiales</taxon>
        <taxon>Methylobacteriaceae</taxon>
        <taxon>Methylobacterium</taxon>
    </lineage>
</organism>
<keyword evidence="9" id="KW-1185">Reference proteome</keyword>
<comment type="caution">
    <text evidence="8">The sequence shown here is derived from an EMBL/GenBank/DDBJ whole genome shotgun (WGS) entry which is preliminary data.</text>
</comment>
<evidence type="ECO:0000256" key="2">
    <source>
        <dbReference type="ARBA" id="ARBA00029447"/>
    </source>
</evidence>
<protein>
    <submittedName>
        <fullName evidence="8">Chemotaxis protein</fullName>
    </submittedName>
</protein>
<dbReference type="SUPFAM" id="SSF58104">
    <property type="entry name" value="Methyl-accepting chemotaxis protein (MCP) signaling domain"/>
    <property type="match status" value="1"/>
</dbReference>
<dbReference type="SMART" id="SM00304">
    <property type="entry name" value="HAMP"/>
    <property type="match status" value="1"/>
</dbReference>
<keyword evidence="5" id="KW-1133">Transmembrane helix</keyword>
<feature type="transmembrane region" description="Helical" evidence="5">
    <location>
        <begin position="197"/>
        <end position="218"/>
    </location>
</feature>
<reference evidence="8 9" key="1">
    <citation type="journal article" date="2012" name="Genet. Mol. Biol.">
        <title>Analysis of 16S rRNA and mxaF genes revealing insights into Methylobacterium niche-specific plant association.</title>
        <authorList>
            <person name="Dourado M.N."/>
            <person name="Andreote F.D."/>
            <person name="Dini-Andreote F."/>
            <person name="Conti R."/>
            <person name="Araujo J.M."/>
            <person name="Araujo W.L."/>
        </authorList>
    </citation>
    <scope>NUCLEOTIDE SEQUENCE [LARGE SCALE GENOMIC DNA]</scope>
    <source>
        <strain evidence="8 9">TC3-10</strain>
    </source>
</reference>
<evidence type="ECO:0000259" key="7">
    <source>
        <dbReference type="PROSITE" id="PS50885"/>
    </source>
</evidence>
<evidence type="ECO:0000256" key="5">
    <source>
        <dbReference type="SAM" id="Phobius"/>
    </source>
</evidence>
<proteinExistence type="inferred from homology"/>
<dbReference type="PANTHER" id="PTHR32089:SF112">
    <property type="entry name" value="LYSOZYME-LIKE PROTEIN-RELATED"/>
    <property type="match status" value="1"/>
</dbReference>
<feature type="domain" description="HAMP" evidence="7">
    <location>
        <begin position="219"/>
        <end position="272"/>
    </location>
</feature>
<comment type="similarity">
    <text evidence="2">Belongs to the methyl-accepting chemotaxis (MCP) protein family.</text>
</comment>
<dbReference type="Gene3D" id="1.10.287.950">
    <property type="entry name" value="Methyl-accepting chemotaxis protein"/>
    <property type="match status" value="1"/>
</dbReference>
<evidence type="ECO:0000256" key="4">
    <source>
        <dbReference type="SAM" id="Coils"/>
    </source>
</evidence>
<dbReference type="Pfam" id="PF00672">
    <property type="entry name" value="HAMP"/>
    <property type="match status" value="1"/>
</dbReference>
<sequence length="568" mass="58394">MAFLDVSFDYGRGLRLRTILIGFGAAMICLLVGVGLISARQISAISEASRSLADDVKAVRLLGTMKQLTQELRALDSVVDDASTTGTSRDEIGRTAKVRAALSTTWSAYVPTIRTADELNRARGLWEALQHVLTVEAEVTALDRAGERDLADTVLGTALRADMLTFTRAVDAMLTARDARVTEQLGAVDAVGTSSRVVLVAGSLSAALAALGLIWLALRRVAQPITALASTMQRLVGNDLTVTIPSTARGAELGVLAAATKTLQESLRNAARLDEDAARLRAEGVQRRIVIHAVTGRFQDAVGGIVGTVASAAATLRGTADGMSRSVIEAAGRSTAMGAVIEQMRTSVGRIADSAGVLHAAVEEVGARDDAAATIAASAADEAVRTTDRVQALRSAACRIGDVVGVIAKIAAQTNLLALNAAIEAARAGDAGRGFAVVAAEVKALAAQTKQATEVIGQHVSEIRDTTTEAETSIAGVTARIEDMSRAATAFVDAVAQQGAATREIVQTVAVAADGAERLGARVAEVAGAGEATDTAPVAVLTAADGLARDAERLGDAIAGLLESLRAA</sequence>
<evidence type="ECO:0000259" key="6">
    <source>
        <dbReference type="PROSITE" id="PS50111"/>
    </source>
</evidence>
<evidence type="ECO:0000256" key="3">
    <source>
        <dbReference type="PROSITE-ProRule" id="PRU00284"/>
    </source>
</evidence>
<dbReference type="SMART" id="SM00283">
    <property type="entry name" value="MA"/>
    <property type="match status" value="1"/>
</dbReference>
<dbReference type="RefSeq" id="WP_331304417.1">
    <property type="nucleotide sequence ID" value="NZ_MLCA01000016.1"/>
</dbReference>
<dbReference type="InterPro" id="IPR004089">
    <property type="entry name" value="MCPsignal_dom"/>
</dbReference>
<feature type="transmembrane region" description="Helical" evidence="5">
    <location>
        <begin position="20"/>
        <end position="39"/>
    </location>
</feature>
<evidence type="ECO:0000313" key="9">
    <source>
        <dbReference type="Proteomes" id="UP001355206"/>
    </source>
</evidence>
<evidence type="ECO:0000256" key="1">
    <source>
        <dbReference type="ARBA" id="ARBA00023224"/>
    </source>
</evidence>